<comment type="caution">
    <text evidence="10">The sequence shown here is derived from an EMBL/GenBank/DDBJ whole genome shotgun (WGS) entry which is preliminary data.</text>
</comment>
<name>A0A4Q8LZ41_9GAMM</name>
<dbReference type="Gene3D" id="3.40.50.150">
    <property type="entry name" value="Vaccinia Virus protein VP39"/>
    <property type="match status" value="1"/>
</dbReference>
<comment type="similarity">
    <text evidence="1">Belongs to the N(4)/N(6)-methyltransferase family.</text>
</comment>
<dbReference type="GO" id="GO:0009307">
    <property type="term" value="P:DNA restriction-modification system"/>
    <property type="evidence" value="ECO:0007669"/>
    <property type="project" value="UniProtKB-KW"/>
</dbReference>
<reference evidence="10 11" key="1">
    <citation type="submission" date="2019-02" db="EMBL/GenBank/DDBJ databases">
        <title>WGS of Pseudoxanthomonas species novum from clinical isolates.</title>
        <authorList>
            <person name="Bernier A.-M."/>
            <person name="Bernard K."/>
            <person name="Vachon A."/>
        </authorList>
    </citation>
    <scope>NUCLEOTIDE SEQUENCE [LARGE SCALE GENOMIC DNA]</scope>
    <source>
        <strain evidence="10 11">NML130969</strain>
    </source>
</reference>
<keyword evidence="7" id="KW-0238">DNA-binding</keyword>
<dbReference type="PANTHER" id="PTHR42933">
    <property type="entry name" value="SLR6095 PROTEIN"/>
    <property type="match status" value="1"/>
</dbReference>
<dbReference type="InterPro" id="IPR029063">
    <property type="entry name" value="SAM-dependent_MTases_sf"/>
</dbReference>
<sequence length="631" mass="68144">MSKDNAGQVLFQVAEHFRSTSLSVDESKLLAFQLLTWAHLSAKGRLDASVTIDTALAQGGVEGLLSVLKKLFWQPGALGMAFFNATRYVEQANDAVFAALKTVKYLVDGGVFERFSPVDVAGDLIGDTFEGFDVPVELARLMKDIAVGEATRAVYLPWETSGQLVGVLMDQPDLRVHAEAHLGSQVAALLAVFRAAPTDVAPNDPLRAPAAVHGGHLERFDTTLSIPPMGMAGGVDDVVMQDIYSRFPVVKASVTGLMVQHIAAQTRGIAAIVVPNGFLFSSGKDRDVREYLLKKGWVEAVIALPNGIFQSSGLGTSMLVLNTQAHHRRVGFVDASLPHFRVSMGKGRVSLQNTGLVVEFCRQLRVESDIQAAAGRQEEGPYTQAVSLEAILDNDATLDVGRYVIPEQQREAQARMETLPTATLEEVVRILIPIPNRDRGVNATEGVEALEVGAADLPSAGYIRSPEKSVSVRLATKRSGDAMDIFLRPRDVLLVVKGTVGKIGIVPDNVPPPGDGGWIAGQSFVVLRGAKPGVDLRGLGLWLRSKMGQQVLDGIKTGATIPMMSISTLRKLKVFALNAPLTEAAVEILEQEEELQWQIESLQDKQAGIAEDFWKELLAQLQQADKDQNTP</sequence>
<keyword evidence="3" id="KW-0489">Methyltransferase</keyword>
<evidence type="ECO:0000256" key="6">
    <source>
        <dbReference type="ARBA" id="ARBA00022747"/>
    </source>
</evidence>
<evidence type="ECO:0000313" key="11">
    <source>
        <dbReference type="Proteomes" id="UP000294164"/>
    </source>
</evidence>
<dbReference type="AlphaFoldDB" id="A0A4Q8LZ41"/>
<dbReference type="GO" id="GO:0032259">
    <property type="term" value="P:methylation"/>
    <property type="evidence" value="ECO:0007669"/>
    <property type="project" value="UniProtKB-KW"/>
</dbReference>
<dbReference type="InterPro" id="IPR051537">
    <property type="entry name" value="DNA_Adenine_Mtase"/>
</dbReference>
<evidence type="ECO:0000256" key="1">
    <source>
        <dbReference type="ARBA" id="ARBA00006594"/>
    </source>
</evidence>
<dbReference type="InterPro" id="IPR003356">
    <property type="entry name" value="DNA_methylase_A-5"/>
</dbReference>
<dbReference type="SUPFAM" id="SSF53335">
    <property type="entry name" value="S-adenosyl-L-methionine-dependent methyltransferases"/>
    <property type="match status" value="1"/>
</dbReference>
<evidence type="ECO:0000256" key="2">
    <source>
        <dbReference type="ARBA" id="ARBA00011900"/>
    </source>
</evidence>
<dbReference type="GO" id="GO:0009007">
    <property type="term" value="F:site-specific DNA-methyltransferase (adenine-specific) activity"/>
    <property type="evidence" value="ECO:0007669"/>
    <property type="project" value="UniProtKB-EC"/>
</dbReference>
<dbReference type="GO" id="GO:0003677">
    <property type="term" value="F:DNA binding"/>
    <property type="evidence" value="ECO:0007669"/>
    <property type="project" value="UniProtKB-KW"/>
</dbReference>
<keyword evidence="5" id="KW-0949">S-adenosyl-L-methionine</keyword>
<dbReference type="OrthoDB" id="9784823at2"/>
<evidence type="ECO:0000256" key="5">
    <source>
        <dbReference type="ARBA" id="ARBA00022691"/>
    </source>
</evidence>
<evidence type="ECO:0000256" key="7">
    <source>
        <dbReference type="ARBA" id="ARBA00023125"/>
    </source>
</evidence>
<keyword evidence="6" id="KW-0680">Restriction system</keyword>
<evidence type="ECO:0000259" key="9">
    <source>
        <dbReference type="Pfam" id="PF02384"/>
    </source>
</evidence>
<dbReference type="Pfam" id="PF02384">
    <property type="entry name" value="N6_Mtase"/>
    <property type="match status" value="1"/>
</dbReference>
<dbReference type="Proteomes" id="UP000294164">
    <property type="component" value="Unassembled WGS sequence"/>
</dbReference>
<accession>A0A4Q8LZ41</accession>
<comment type="catalytic activity">
    <reaction evidence="8">
        <text>a 2'-deoxyadenosine in DNA + S-adenosyl-L-methionine = an N(6)-methyl-2'-deoxyadenosine in DNA + S-adenosyl-L-homocysteine + H(+)</text>
        <dbReference type="Rhea" id="RHEA:15197"/>
        <dbReference type="Rhea" id="RHEA-COMP:12418"/>
        <dbReference type="Rhea" id="RHEA-COMP:12419"/>
        <dbReference type="ChEBI" id="CHEBI:15378"/>
        <dbReference type="ChEBI" id="CHEBI:57856"/>
        <dbReference type="ChEBI" id="CHEBI:59789"/>
        <dbReference type="ChEBI" id="CHEBI:90615"/>
        <dbReference type="ChEBI" id="CHEBI:90616"/>
        <dbReference type="EC" id="2.1.1.72"/>
    </reaction>
</comment>
<evidence type="ECO:0000256" key="8">
    <source>
        <dbReference type="ARBA" id="ARBA00047942"/>
    </source>
</evidence>
<protein>
    <recommendedName>
        <fullName evidence="2">site-specific DNA-methyltransferase (adenine-specific)</fullName>
        <ecNumber evidence="2">2.1.1.72</ecNumber>
    </recommendedName>
</protein>
<organism evidence="10 11">
    <name type="scientific">Pseudoxanthomonas winnipegensis</name>
    <dbReference type="NCBI Taxonomy" id="2480810"/>
    <lineage>
        <taxon>Bacteria</taxon>
        <taxon>Pseudomonadati</taxon>
        <taxon>Pseudomonadota</taxon>
        <taxon>Gammaproteobacteria</taxon>
        <taxon>Lysobacterales</taxon>
        <taxon>Lysobacteraceae</taxon>
        <taxon>Pseudoxanthomonas</taxon>
    </lineage>
</organism>
<dbReference type="EMBL" id="SHMG01000013">
    <property type="protein sequence ID" value="TAA36984.1"/>
    <property type="molecule type" value="Genomic_DNA"/>
</dbReference>
<proteinExistence type="inferred from homology"/>
<dbReference type="GO" id="GO:0008170">
    <property type="term" value="F:N-methyltransferase activity"/>
    <property type="evidence" value="ECO:0007669"/>
    <property type="project" value="InterPro"/>
</dbReference>
<dbReference type="EC" id="2.1.1.72" evidence="2"/>
<gene>
    <name evidence="10" type="ORF">EA655_16995</name>
</gene>
<evidence type="ECO:0000256" key="4">
    <source>
        <dbReference type="ARBA" id="ARBA00022679"/>
    </source>
</evidence>
<dbReference type="RefSeq" id="WP_130535619.1">
    <property type="nucleotide sequence ID" value="NZ_SHMG01000013.1"/>
</dbReference>
<dbReference type="InterPro" id="IPR044946">
    <property type="entry name" value="Restrct_endonuc_typeI_TRD_sf"/>
</dbReference>
<feature type="domain" description="DNA methylase adenine-specific" evidence="9">
    <location>
        <begin position="216"/>
        <end position="411"/>
    </location>
</feature>
<dbReference type="SUPFAM" id="SSF116734">
    <property type="entry name" value="DNA methylase specificity domain"/>
    <property type="match status" value="1"/>
</dbReference>
<evidence type="ECO:0000313" key="10">
    <source>
        <dbReference type="EMBL" id="TAA36984.1"/>
    </source>
</evidence>
<evidence type="ECO:0000256" key="3">
    <source>
        <dbReference type="ARBA" id="ARBA00022603"/>
    </source>
</evidence>
<keyword evidence="4" id="KW-0808">Transferase</keyword>
<dbReference type="Gene3D" id="3.90.220.20">
    <property type="entry name" value="DNA methylase specificity domains"/>
    <property type="match status" value="1"/>
</dbReference>
<dbReference type="PANTHER" id="PTHR42933:SF3">
    <property type="entry name" value="TYPE I RESTRICTION ENZYME MJAVIII METHYLASE SUBUNIT"/>
    <property type="match status" value="1"/>
</dbReference>